<evidence type="ECO:0000259" key="7">
    <source>
        <dbReference type="PROSITE" id="PS50922"/>
    </source>
</evidence>
<keyword evidence="3 6" id="KW-1133">Transmembrane helix</keyword>
<evidence type="ECO:0000256" key="3">
    <source>
        <dbReference type="ARBA" id="ARBA00022989"/>
    </source>
</evidence>
<feature type="transmembrane region" description="Helical" evidence="6">
    <location>
        <begin position="39"/>
        <end position="62"/>
    </location>
</feature>
<organism evidence="8 9">
    <name type="scientific">Stentor coeruleus</name>
    <dbReference type="NCBI Taxonomy" id="5963"/>
    <lineage>
        <taxon>Eukaryota</taxon>
        <taxon>Sar</taxon>
        <taxon>Alveolata</taxon>
        <taxon>Ciliophora</taxon>
        <taxon>Postciliodesmatophora</taxon>
        <taxon>Heterotrichea</taxon>
        <taxon>Heterotrichida</taxon>
        <taxon>Stentoridae</taxon>
        <taxon>Stentor</taxon>
    </lineage>
</organism>
<keyword evidence="4 5" id="KW-0472">Membrane</keyword>
<evidence type="ECO:0000256" key="5">
    <source>
        <dbReference type="PROSITE-ProRule" id="PRU00205"/>
    </source>
</evidence>
<dbReference type="Pfam" id="PF03798">
    <property type="entry name" value="TRAM_LAG1_CLN8"/>
    <property type="match status" value="1"/>
</dbReference>
<dbReference type="AlphaFoldDB" id="A0A1R2C7Q3"/>
<evidence type="ECO:0000313" key="8">
    <source>
        <dbReference type="EMBL" id="OMJ85048.1"/>
    </source>
</evidence>
<feature type="transmembrane region" description="Helical" evidence="6">
    <location>
        <begin position="248"/>
        <end position="269"/>
    </location>
</feature>
<dbReference type="GO" id="GO:0016020">
    <property type="term" value="C:membrane"/>
    <property type="evidence" value="ECO:0007669"/>
    <property type="project" value="UniProtKB-SubCell"/>
</dbReference>
<comment type="subcellular location">
    <subcellularLocation>
        <location evidence="1">Membrane</location>
        <topology evidence="1">Multi-pass membrane protein</topology>
    </subcellularLocation>
</comment>
<feature type="transmembrane region" description="Helical" evidence="6">
    <location>
        <begin position="114"/>
        <end position="140"/>
    </location>
</feature>
<dbReference type="PROSITE" id="PS50922">
    <property type="entry name" value="TLC"/>
    <property type="match status" value="1"/>
</dbReference>
<comment type="caution">
    <text evidence="8">The sequence shown here is derived from an EMBL/GenBank/DDBJ whole genome shotgun (WGS) entry which is preliminary data.</text>
</comment>
<dbReference type="PANTHER" id="PTHR31898">
    <property type="entry name" value="TRANSMEMBRANE PROTEIN 136"/>
    <property type="match status" value="1"/>
</dbReference>
<evidence type="ECO:0000256" key="1">
    <source>
        <dbReference type="ARBA" id="ARBA00004141"/>
    </source>
</evidence>
<dbReference type="Proteomes" id="UP000187209">
    <property type="component" value="Unassembled WGS sequence"/>
</dbReference>
<feature type="domain" description="TLC" evidence="7">
    <location>
        <begin position="34"/>
        <end position="226"/>
    </location>
</feature>
<gene>
    <name evidence="8" type="ORF">SteCoe_13702</name>
</gene>
<reference evidence="8 9" key="1">
    <citation type="submission" date="2016-11" db="EMBL/GenBank/DDBJ databases">
        <title>The macronuclear genome of Stentor coeruleus: a giant cell with tiny introns.</title>
        <authorList>
            <person name="Slabodnick M."/>
            <person name="Ruby J.G."/>
            <person name="Reiff S.B."/>
            <person name="Swart E.C."/>
            <person name="Gosai S."/>
            <person name="Prabakaran S."/>
            <person name="Witkowska E."/>
            <person name="Larue G.E."/>
            <person name="Fisher S."/>
            <person name="Freeman R.M."/>
            <person name="Gunawardena J."/>
            <person name="Chu W."/>
            <person name="Stover N.A."/>
            <person name="Gregory B.D."/>
            <person name="Nowacki M."/>
            <person name="Derisi J."/>
            <person name="Roy S.W."/>
            <person name="Marshall W.F."/>
            <person name="Sood P."/>
        </authorList>
    </citation>
    <scope>NUCLEOTIDE SEQUENCE [LARGE SCALE GENOMIC DNA]</scope>
    <source>
        <strain evidence="8">WM001</strain>
    </source>
</reference>
<dbReference type="InterPro" id="IPR042512">
    <property type="entry name" value="TLCD5"/>
</dbReference>
<keyword evidence="9" id="KW-1185">Reference proteome</keyword>
<dbReference type="PANTHER" id="PTHR31898:SF1">
    <property type="entry name" value="TLC DOMAIN-CONTAINING PROTEIN 5"/>
    <property type="match status" value="1"/>
</dbReference>
<evidence type="ECO:0000256" key="6">
    <source>
        <dbReference type="SAM" id="Phobius"/>
    </source>
</evidence>
<feature type="transmembrane region" description="Helical" evidence="6">
    <location>
        <begin position="161"/>
        <end position="185"/>
    </location>
</feature>
<protein>
    <recommendedName>
        <fullName evidence="7">TLC domain-containing protein</fullName>
    </recommendedName>
</protein>
<proteinExistence type="predicted"/>
<evidence type="ECO:0000256" key="2">
    <source>
        <dbReference type="ARBA" id="ARBA00022692"/>
    </source>
</evidence>
<dbReference type="InterPro" id="IPR006634">
    <property type="entry name" value="TLC-dom"/>
</dbReference>
<dbReference type="EMBL" id="MPUH01000249">
    <property type="protein sequence ID" value="OMJ85048.1"/>
    <property type="molecule type" value="Genomic_DNA"/>
</dbReference>
<sequence length="285" mass="33089">MDRIIPIFGFFIGYSIIAYILTIIVHPPPELTRKDKKDYFGQHLSIIHAYTAVIMCLGIYVYEGGIHYNKETRLEHVIAVGVRYKQNSLGYFIFDTIYAEYYKLHDGAMRFHHIFAFLALITMYLSELGGSASVVGLLITEISNPCVLKRHILRAKGNEESFSYSLYENLFIFLFIAGRIVYGTWYIYKVWKSKINWGYKLMSSSVYSVSWFWVFVILSKALKKYNSTEDPSIKRLISITKYFRQNKALLLTFIIFISFAIPGILTQALQLDIFDDKDDKGFKVI</sequence>
<dbReference type="OrthoDB" id="284464at2759"/>
<accession>A0A1R2C7Q3</accession>
<keyword evidence="2 5" id="KW-0812">Transmembrane</keyword>
<evidence type="ECO:0000313" key="9">
    <source>
        <dbReference type="Proteomes" id="UP000187209"/>
    </source>
</evidence>
<feature type="transmembrane region" description="Helical" evidence="6">
    <location>
        <begin position="197"/>
        <end position="218"/>
    </location>
</feature>
<name>A0A1R2C7Q3_9CILI</name>
<feature type="transmembrane region" description="Helical" evidence="6">
    <location>
        <begin position="6"/>
        <end position="27"/>
    </location>
</feature>
<evidence type="ECO:0000256" key="4">
    <source>
        <dbReference type="ARBA" id="ARBA00023136"/>
    </source>
</evidence>